<accession>A0A1A9EZ83</accession>
<keyword evidence="2" id="KW-1185">Reference proteome</keyword>
<evidence type="ECO:0000313" key="1">
    <source>
        <dbReference type="EMBL" id="ANG63050.1"/>
    </source>
</evidence>
<sequence length="166" mass="18535">MKCCSTKSGQYIAGLTATPDRQDGHQKIMFMVAGPIRHKVKVEQGSKFQQTVFVNQHYDQPPVELRQSDERPHIASVYRWLATNEERNAAIAEDVVTAVERGRHPLLLTERREHAEALAQLLASRELRVLVLRGAMRATERKSANEQLASAQVVVATGKYVGEGFG</sequence>
<gene>
    <name evidence="1" type="ORF">A8C75_11580</name>
</gene>
<reference evidence="2" key="1">
    <citation type="submission" date="2016-05" db="EMBL/GenBank/DDBJ databases">
        <authorList>
            <person name="Baek K."/>
            <person name="Yang S.-J."/>
        </authorList>
    </citation>
    <scope>NUCLEOTIDE SEQUENCE [LARGE SCALE GENOMIC DNA]</scope>
    <source>
        <strain evidence="2">ST58-10</strain>
    </source>
</reference>
<proteinExistence type="predicted"/>
<organism evidence="1 2">
    <name type="scientific">Marinobacterium aestuarii</name>
    <dbReference type="NCBI Taxonomy" id="1821621"/>
    <lineage>
        <taxon>Bacteria</taxon>
        <taxon>Pseudomonadati</taxon>
        <taxon>Pseudomonadota</taxon>
        <taxon>Gammaproteobacteria</taxon>
        <taxon>Oceanospirillales</taxon>
        <taxon>Oceanospirillaceae</taxon>
        <taxon>Marinobacterium</taxon>
    </lineage>
</organism>
<evidence type="ECO:0000313" key="2">
    <source>
        <dbReference type="Proteomes" id="UP000078070"/>
    </source>
</evidence>
<name>A0A1A9EZ83_9GAMM</name>
<evidence type="ECO:0008006" key="3">
    <source>
        <dbReference type="Google" id="ProtNLM"/>
    </source>
</evidence>
<reference evidence="1 2" key="2">
    <citation type="journal article" date="2018" name="Int. J. Syst. Evol. Microbiol.">
        <title>Marinobacterium aestuarii sp. nov., a benzene-degrading marine bacterium isolated from estuary sediment.</title>
        <authorList>
            <person name="Bae S.S."/>
            <person name="Jung J."/>
            <person name="Chung D."/>
            <person name="Baek K."/>
        </authorList>
    </citation>
    <scope>NUCLEOTIDE SEQUENCE [LARGE SCALE GENOMIC DNA]</scope>
    <source>
        <strain evidence="1 2">ST58-10</strain>
    </source>
</reference>
<dbReference type="EMBL" id="CP015839">
    <property type="protein sequence ID" value="ANG63050.1"/>
    <property type="molecule type" value="Genomic_DNA"/>
</dbReference>
<dbReference type="SUPFAM" id="SSF52540">
    <property type="entry name" value="P-loop containing nucleoside triphosphate hydrolases"/>
    <property type="match status" value="1"/>
</dbReference>
<dbReference type="Proteomes" id="UP000078070">
    <property type="component" value="Chromosome"/>
</dbReference>
<dbReference type="STRING" id="1821621.A8C75_11580"/>
<dbReference type="AlphaFoldDB" id="A0A1A9EZ83"/>
<dbReference type="KEGG" id="mars:A8C75_11580"/>
<dbReference type="InterPro" id="IPR027417">
    <property type="entry name" value="P-loop_NTPase"/>
</dbReference>
<dbReference type="Gene3D" id="3.40.50.300">
    <property type="entry name" value="P-loop containing nucleotide triphosphate hydrolases"/>
    <property type="match status" value="1"/>
</dbReference>
<protein>
    <recommendedName>
        <fullName evidence="3">Helicase C-terminal domain-containing protein</fullName>
    </recommendedName>
</protein>